<evidence type="ECO:0000259" key="1">
    <source>
        <dbReference type="PROSITE" id="PS51819"/>
    </source>
</evidence>
<dbReference type="PROSITE" id="PS51819">
    <property type="entry name" value="VOC"/>
    <property type="match status" value="1"/>
</dbReference>
<organism evidence="2 3">
    <name type="scientific">Novosphingobium album</name>
    <name type="common">ex Hu et al. 2023</name>
    <dbReference type="NCBI Taxonomy" id="2930093"/>
    <lineage>
        <taxon>Bacteria</taxon>
        <taxon>Pseudomonadati</taxon>
        <taxon>Pseudomonadota</taxon>
        <taxon>Alphaproteobacteria</taxon>
        <taxon>Sphingomonadales</taxon>
        <taxon>Sphingomonadaceae</taxon>
        <taxon>Novosphingobium</taxon>
    </lineage>
</organism>
<dbReference type="Gene3D" id="3.10.180.10">
    <property type="entry name" value="2,3-Dihydroxybiphenyl 1,2-Dioxygenase, domain 1"/>
    <property type="match status" value="1"/>
</dbReference>
<accession>A0ABT0B1Q6</accession>
<dbReference type="EMBL" id="JALHLE010000011">
    <property type="protein sequence ID" value="MCJ2178724.1"/>
    <property type="molecule type" value="Genomic_DNA"/>
</dbReference>
<protein>
    <submittedName>
        <fullName evidence="2">VOC family protein</fullName>
    </submittedName>
</protein>
<dbReference type="InterPro" id="IPR037523">
    <property type="entry name" value="VOC_core"/>
</dbReference>
<gene>
    <name evidence="2" type="ORF">MTR64_09120</name>
</gene>
<proteinExistence type="predicted"/>
<evidence type="ECO:0000313" key="3">
    <source>
        <dbReference type="Proteomes" id="UP001162880"/>
    </source>
</evidence>
<comment type="caution">
    <text evidence="2">The sequence shown here is derived from an EMBL/GenBank/DDBJ whole genome shotgun (WGS) entry which is preliminary data.</text>
</comment>
<dbReference type="Proteomes" id="UP001162880">
    <property type="component" value="Unassembled WGS sequence"/>
</dbReference>
<sequence>MTGTVAPVMAKAVPGPLKALGPVIQLAFFPTDFDAAMKYWIETVGVGPFYVFNDVKLGEMKYKGAPTDAVFTMAIGYWGDIQIELIKTDSTEPSLYYGEYAVRDRLHHICVFVDDIKVVRAACAEAGAEVIVEGKVGEDGEVIYVDPGQGPGYVIEYLQPMAGSEGLFQMMKDAARDWDGSDPVRVLQ</sequence>
<reference evidence="2" key="1">
    <citation type="submission" date="2022-03" db="EMBL/GenBank/DDBJ databases">
        <title>Identification of a novel bacterium isolated from mangrove sediments.</title>
        <authorList>
            <person name="Pan X."/>
        </authorList>
    </citation>
    <scope>NUCLEOTIDE SEQUENCE</scope>
    <source>
        <strain evidence="2">B2580</strain>
    </source>
</reference>
<name>A0ABT0B1Q6_9SPHN</name>
<dbReference type="SUPFAM" id="SSF54593">
    <property type="entry name" value="Glyoxalase/Bleomycin resistance protein/Dihydroxybiphenyl dioxygenase"/>
    <property type="match status" value="1"/>
</dbReference>
<feature type="domain" description="VOC" evidence="1">
    <location>
        <begin position="22"/>
        <end position="160"/>
    </location>
</feature>
<dbReference type="RefSeq" id="WP_243993039.1">
    <property type="nucleotide sequence ID" value="NZ_JALHLE010000011.1"/>
</dbReference>
<keyword evidence="3" id="KW-1185">Reference proteome</keyword>
<dbReference type="Pfam" id="PF13669">
    <property type="entry name" value="Glyoxalase_4"/>
    <property type="match status" value="1"/>
</dbReference>
<evidence type="ECO:0000313" key="2">
    <source>
        <dbReference type="EMBL" id="MCJ2178724.1"/>
    </source>
</evidence>
<dbReference type="InterPro" id="IPR029068">
    <property type="entry name" value="Glyas_Bleomycin-R_OHBP_Dase"/>
</dbReference>